<dbReference type="InterPro" id="IPR015996">
    <property type="entry name" value="UCP028451"/>
</dbReference>
<proteinExistence type="predicted"/>
<protein>
    <recommendedName>
        <fullName evidence="2">TIGR02453 family protein</fullName>
    </recommendedName>
</protein>
<evidence type="ECO:0008006" key="2">
    <source>
        <dbReference type="Google" id="ProtNLM"/>
    </source>
</evidence>
<dbReference type="InterPro" id="IPR012808">
    <property type="entry name" value="CHP02453"/>
</dbReference>
<gene>
    <name evidence="1" type="ORF">AVDCRST_MAG79-1013</name>
</gene>
<reference evidence="1" key="1">
    <citation type="submission" date="2020-02" db="EMBL/GenBank/DDBJ databases">
        <authorList>
            <person name="Meier V. D."/>
        </authorList>
    </citation>
    <scope>NUCLEOTIDE SEQUENCE</scope>
    <source>
        <strain evidence="1">AVDCRST_MAG79</strain>
    </source>
</reference>
<name>A0A6J4TUK8_9ACTN</name>
<evidence type="ECO:0000313" key="1">
    <source>
        <dbReference type="EMBL" id="CAA9532053.1"/>
    </source>
</evidence>
<dbReference type="AlphaFoldDB" id="A0A6J4TUK8"/>
<organism evidence="1">
    <name type="scientific">uncultured Thermoleophilia bacterium</name>
    <dbReference type="NCBI Taxonomy" id="1497501"/>
    <lineage>
        <taxon>Bacteria</taxon>
        <taxon>Bacillati</taxon>
        <taxon>Actinomycetota</taxon>
        <taxon>Thermoleophilia</taxon>
        <taxon>environmental samples</taxon>
    </lineage>
</organism>
<dbReference type="PANTHER" id="PTHR36452:SF1">
    <property type="entry name" value="DUF2461 DOMAIN-CONTAINING PROTEIN"/>
    <property type="match status" value="1"/>
</dbReference>
<dbReference type="NCBIfam" id="TIGR02453">
    <property type="entry name" value="TIGR02453 family protein"/>
    <property type="match status" value="1"/>
</dbReference>
<sequence length="223" mass="24317">MTPAPTAGARFTGFPPAALTFLAGLEADNSKAWFDAHRDVYEEAVRDPLERLIAEAGALYGPSKVFRPNRDVRFSRDKSPYKTTAAGYAGEVGVVYAALDPRGLHVGGGLYEPARDQLARARAAIATDHDAGAQLAEILETLRASGFTITGPSLRTAPKGYPKDHPRIELLRLQRFAALRQLPPGPDIHDPERSRAAIFGAWRALEPLTDWIRTHVGPSSDRR</sequence>
<dbReference type="PIRSF" id="PIRSF028451">
    <property type="entry name" value="UCP028451"/>
    <property type="match status" value="1"/>
</dbReference>
<accession>A0A6J4TUK8</accession>
<dbReference type="Pfam" id="PF09365">
    <property type="entry name" value="DUF2461"/>
    <property type="match status" value="1"/>
</dbReference>
<dbReference type="EMBL" id="CADCWC010000174">
    <property type="protein sequence ID" value="CAA9532053.1"/>
    <property type="molecule type" value="Genomic_DNA"/>
</dbReference>
<dbReference type="PANTHER" id="PTHR36452">
    <property type="entry name" value="CHROMOSOME 12, WHOLE GENOME SHOTGUN SEQUENCE"/>
    <property type="match status" value="1"/>
</dbReference>